<dbReference type="GO" id="GO:0008831">
    <property type="term" value="F:dTDP-4-dehydrorhamnose reductase activity"/>
    <property type="evidence" value="ECO:0007669"/>
    <property type="project" value="UniProtKB-EC"/>
</dbReference>
<comment type="similarity">
    <text evidence="2 6">Belongs to the dTDP-4-dehydrorhamnose reductase family.</text>
</comment>
<reference evidence="8" key="2">
    <citation type="submission" date="2021-04" db="EMBL/GenBank/DDBJ databases">
        <authorList>
            <person name="Gilroy R."/>
        </authorList>
    </citation>
    <scope>NUCLEOTIDE SEQUENCE</scope>
    <source>
        <strain evidence="8">G3-2149</strain>
    </source>
</reference>
<evidence type="ECO:0000256" key="5">
    <source>
        <dbReference type="ARBA" id="ARBA00048200"/>
    </source>
</evidence>
<evidence type="ECO:0000313" key="8">
    <source>
        <dbReference type="EMBL" id="MBU3852518.1"/>
    </source>
</evidence>
<comment type="caution">
    <text evidence="8">The sequence shown here is derived from an EMBL/GenBank/DDBJ whole genome shotgun (WGS) entry which is preliminary data.</text>
</comment>
<proteinExistence type="inferred from homology"/>
<keyword evidence="6" id="KW-0521">NADP</keyword>
<evidence type="ECO:0000256" key="4">
    <source>
        <dbReference type="ARBA" id="ARBA00017099"/>
    </source>
</evidence>
<accession>A0A9E2L6M9</accession>
<evidence type="ECO:0000256" key="6">
    <source>
        <dbReference type="RuleBase" id="RU364082"/>
    </source>
</evidence>
<name>A0A9E2L6M9_9BACT</name>
<evidence type="ECO:0000256" key="1">
    <source>
        <dbReference type="ARBA" id="ARBA00004781"/>
    </source>
</evidence>
<dbReference type="InterPro" id="IPR029903">
    <property type="entry name" value="RmlD-like-bd"/>
</dbReference>
<evidence type="ECO:0000313" key="9">
    <source>
        <dbReference type="Proteomes" id="UP000823865"/>
    </source>
</evidence>
<organism evidence="8 9">
    <name type="scientific">Candidatus Paraprevotella stercoravium</name>
    <dbReference type="NCBI Taxonomy" id="2838725"/>
    <lineage>
        <taxon>Bacteria</taxon>
        <taxon>Pseudomonadati</taxon>
        <taxon>Bacteroidota</taxon>
        <taxon>Bacteroidia</taxon>
        <taxon>Bacteroidales</taxon>
        <taxon>Prevotellaceae</taxon>
        <taxon>Paraprevotella</taxon>
    </lineage>
</organism>
<dbReference type="Proteomes" id="UP000823865">
    <property type="component" value="Unassembled WGS sequence"/>
</dbReference>
<dbReference type="InterPro" id="IPR005913">
    <property type="entry name" value="dTDP_dehydrorham_reduct"/>
</dbReference>
<protein>
    <recommendedName>
        <fullName evidence="4 6">dTDP-4-dehydrorhamnose reductase</fullName>
        <ecNumber evidence="3 6">1.1.1.133</ecNumber>
    </recommendedName>
</protein>
<dbReference type="SUPFAM" id="SSF51735">
    <property type="entry name" value="NAD(P)-binding Rossmann-fold domains"/>
    <property type="match status" value="1"/>
</dbReference>
<dbReference type="EC" id="1.1.1.133" evidence="3 6"/>
<comment type="catalytic activity">
    <reaction evidence="5">
        <text>dTDP-beta-L-rhamnose + NADP(+) = dTDP-4-dehydro-beta-L-rhamnose + NADPH + H(+)</text>
        <dbReference type="Rhea" id="RHEA:21796"/>
        <dbReference type="ChEBI" id="CHEBI:15378"/>
        <dbReference type="ChEBI" id="CHEBI:57510"/>
        <dbReference type="ChEBI" id="CHEBI:57783"/>
        <dbReference type="ChEBI" id="CHEBI:58349"/>
        <dbReference type="ChEBI" id="CHEBI:62830"/>
        <dbReference type="EC" id="1.1.1.133"/>
    </reaction>
</comment>
<feature type="domain" description="RmlD-like substrate binding" evidence="7">
    <location>
        <begin position="3"/>
        <end position="196"/>
    </location>
</feature>
<dbReference type="EMBL" id="JAHLFU010000026">
    <property type="protein sequence ID" value="MBU3852518.1"/>
    <property type="molecule type" value="Genomic_DNA"/>
</dbReference>
<comment type="pathway">
    <text evidence="1 6">Carbohydrate biosynthesis; dTDP-L-rhamnose biosynthesis.</text>
</comment>
<dbReference type="Gene3D" id="3.40.50.720">
    <property type="entry name" value="NAD(P)-binding Rossmann-like Domain"/>
    <property type="match status" value="1"/>
</dbReference>
<evidence type="ECO:0000256" key="2">
    <source>
        <dbReference type="ARBA" id="ARBA00010944"/>
    </source>
</evidence>
<comment type="function">
    <text evidence="6">Catalyzes the reduction of dTDP-6-deoxy-L-lyxo-4-hexulose to yield dTDP-L-rhamnose.</text>
</comment>
<dbReference type="PANTHER" id="PTHR10491">
    <property type="entry name" value="DTDP-4-DEHYDRORHAMNOSE REDUCTASE"/>
    <property type="match status" value="1"/>
</dbReference>
<evidence type="ECO:0000259" key="7">
    <source>
        <dbReference type="Pfam" id="PF04321"/>
    </source>
</evidence>
<evidence type="ECO:0000256" key="3">
    <source>
        <dbReference type="ARBA" id="ARBA00012929"/>
    </source>
</evidence>
<dbReference type="AlphaFoldDB" id="A0A9E2L6M9"/>
<sequence length="286" mass="32873">MKKLLITGCNGFLGQRLCAHYKEKYDVIAVGHQDLDICREDAVQNLFREVRPDIVFHTAAISDTGYSQNHPEESYQVNTLGSVHIALACREQQAQLVYMSSDQVYNGNVGLQPWKETDEVNPQSVYGRDKLEAEKRIAEILPEAVGLRLTWMYDLPDSPWKLNRNLPVNLLQAFQNGEKLKAAVREFRGITNVWEVVRNMEACLNIPGGTYNFGSINDWNSYETFIRFAELMQLPEPSSWIMADEERFPEHPRNLMIDNQKATQMGIFFLNTIEGFKKSLFLSQNF</sequence>
<dbReference type="Pfam" id="PF04321">
    <property type="entry name" value="RmlD_sub_bind"/>
    <property type="match status" value="1"/>
</dbReference>
<gene>
    <name evidence="8" type="ORF">H9789_01570</name>
</gene>
<keyword evidence="6" id="KW-0560">Oxidoreductase</keyword>
<reference evidence="8" key="1">
    <citation type="journal article" date="2021" name="PeerJ">
        <title>Extensive microbial diversity within the chicken gut microbiome revealed by metagenomics and culture.</title>
        <authorList>
            <person name="Gilroy R."/>
            <person name="Ravi A."/>
            <person name="Getino M."/>
            <person name="Pursley I."/>
            <person name="Horton D.L."/>
            <person name="Alikhan N.F."/>
            <person name="Baker D."/>
            <person name="Gharbi K."/>
            <person name="Hall N."/>
            <person name="Watson M."/>
            <person name="Adriaenssens E.M."/>
            <person name="Foster-Nyarko E."/>
            <person name="Jarju S."/>
            <person name="Secka A."/>
            <person name="Antonio M."/>
            <person name="Oren A."/>
            <person name="Chaudhuri R.R."/>
            <person name="La Ragione R."/>
            <person name="Hildebrand F."/>
            <person name="Pallen M.J."/>
        </authorList>
    </citation>
    <scope>NUCLEOTIDE SEQUENCE</scope>
    <source>
        <strain evidence="8">G3-2149</strain>
    </source>
</reference>
<dbReference type="PANTHER" id="PTHR10491:SF4">
    <property type="entry name" value="METHIONINE ADENOSYLTRANSFERASE 2 SUBUNIT BETA"/>
    <property type="match status" value="1"/>
</dbReference>
<dbReference type="InterPro" id="IPR036291">
    <property type="entry name" value="NAD(P)-bd_dom_sf"/>
</dbReference>